<reference evidence="2 3" key="1">
    <citation type="journal article" date="2012" name="J. Bacteriol.">
        <title>Complete genome sequence of the B12-producing Shimwellia blattae strain DSM 4481, isolated from a cockroach.</title>
        <authorList>
            <person name="Brzuszkiewicz E."/>
            <person name="Waschkowitz T."/>
            <person name="Wiezer A."/>
            <person name="Daniel R."/>
        </authorList>
    </citation>
    <scope>NUCLEOTIDE SEQUENCE [LARGE SCALE GENOMIC DNA]</scope>
    <source>
        <strain evidence="3">ATCC 29907 / DSM 4481 / JCM 1650 / NBRC 105725 / CDC 9005-74</strain>
    </source>
</reference>
<feature type="signal peptide" evidence="1">
    <location>
        <begin position="1"/>
        <end position="19"/>
    </location>
</feature>
<feature type="chain" id="PRO_5003656148" evidence="1">
    <location>
        <begin position="20"/>
        <end position="181"/>
    </location>
</feature>
<accession>I2BDR2</accession>
<dbReference type="HOGENOM" id="CLU_1616423_0_0_6"/>
<dbReference type="STRING" id="630626.EBL_c36140"/>
<protein>
    <submittedName>
        <fullName evidence="2">Uncharacterized protein</fullName>
    </submittedName>
</protein>
<dbReference type="EMBL" id="CP001560">
    <property type="protein sequence ID" value="AFJ48666.1"/>
    <property type="molecule type" value="Genomic_DNA"/>
</dbReference>
<organism evidence="2 3">
    <name type="scientific">Shimwellia blattae (strain ATCC 29907 / DSM 4481 / JCM 1650 / NBRC 105725 / CDC 9005-74)</name>
    <name type="common">Escherichia blattae</name>
    <dbReference type="NCBI Taxonomy" id="630626"/>
    <lineage>
        <taxon>Bacteria</taxon>
        <taxon>Pseudomonadati</taxon>
        <taxon>Pseudomonadota</taxon>
        <taxon>Gammaproteobacteria</taxon>
        <taxon>Enterobacterales</taxon>
        <taxon>Enterobacteriaceae</taxon>
        <taxon>Shimwellia</taxon>
    </lineage>
</organism>
<keyword evidence="1" id="KW-0732">Signal</keyword>
<accession>K6VX49</accession>
<evidence type="ECO:0000313" key="3">
    <source>
        <dbReference type="Proteomes" id="UP000001955"/>
    </source>
</evidence>
<name>I2BDR2_SHIBC</name>
<dbReference type="OrthoDB" id="6624183at2"/>
<gene>
    <name evidence="2" type="ordered locus">EBL_c36140</name>
</gene>
<keyword evidence="3" id="KW-1185">Reference proteome</keyword>
<dbReference type="PATRIC" id="fig|630626.3.peg.3529"/>
<dbReference type="AlphaFoldDB" id="I2BDR2"/>
<sequence length="181" mass="21079">MIFRTIVVFLVMVSFASYAFEKCPANSTKCFTTTPDKIKYIWGKEEKDKQSRVLLNGVEIFKNDSSQIGWDQDGWFYSDDKKTGGMSKFVVYYDFNTPQYITTDPKYGDLYRYRAYRIFDFSDDNVVVSNEFYPPADYDAPIKWVSWGQKNAVIAFDDGSRFKYENGHVSMIDNGSESERN</sequence>
<proteinExistence type="predicted"/>
<evidence type="ECO:0000256" key="1">
    <source>
        <dbReference type="SAM" id="SignalP"/>
    </source>
</evidence>
<evidence type="ECO:0000313" key="2">
    <source>
        <dbReference type="EMBL" id="AFJ48666.1"/>
    </source>
</evidence>
<dbReference type="eggNOG" id="ENOG502ZGCJ">
    <property type="taxonomic scope" value="Bacteria"/>
</dbReference>
<dbReference type="Proteomes" id="UP000001955">
    <property type="component" value="Chromosome"/>
</dbReference>
<dbReference type="RefSeq" id="WP_002441538.1">
    <property type="nucleotide sequence ID" value="NC_017910.1"/>
</dbReference>
<dbReference type="KEGG" id="ebt:EBL_c36140"/>